<evidence type="ECO:0000313" key="1">
    <source>
        <dbReference type="EMBL" id="MBB3862458.1"/>
    </source>
</evidence>
<sequence length="48" mass="5402">MPLLLPPSQWQAWLSGAALHTLEQAYENDAFYLERTSEGWTSGHPADD</sequence>
<name>A0A7W6EXK4_9SPHN</name>
<comment type="caution">
    <text evidence="1">The sequence shown here is derived from an EMBL/GenBank/DDBJ whole genome shotgun (WGS) entry which is preliminary data.</text>
</comment>
<dbReference type="RefSeq" id="WP_183614942.1">
    <property type="nucleotide sequence ID" value="NZ_JACICY010000014.1"/>
</dbReference>
<reference evidence="1 2" key="1">
    <citation type="submission" date="2020-08" db="EMBL/GenBank/DDBJ databases">
        <title>Genomic Encyclopedia of Type Strains, Phase IV (KMG-IV): sequencing the most valuable type-strain genomes for metagenomic binning, comparative biology and taxonomic classification.</title>
        <authorList>
            <person name="Goeker M."/>
        </authorList>
    </citation>
    <scope>NUCLEOTIDE SEQUENCE [LARGE SCALE GENOMIC DNA]</scope>
    <source>
        <strain evidence="1 2">DSM 14552</strain>
    </source>
</reference>
<dbReference type="Proteomes" id="UP000562395">
    <property type="component" value="Unassembled WGS sequence"/>
</dbReference>
<dbReference type="EMBL" id="JACICY010000014">
    <property type="protein sequence ID" value="MBB3862458.1"/>
    <property type="molecule type" value="Genomic_DNA"/>
</dbReference>
<dbReference type="AlphaFoldDB" id="A0A7W6EXK4"/>
<organism evidence="1 2">
    <name type="scientific">Novosphingobium hassiacum</name>
    <dbReference type="NCBI Taxonomy" id="173676"/>
    <lineage>
        <taxon>Bacteria</taxon>
        <taxon>Pseudomonadati</taxon>
        <taxon>Pseudomonadota</taxon>
        <taxon>Alphaproteobacteria</taxon>
        <taxon>Sphingomonadales</taxon>
        <taxon>Sphingomonadaceae</taxon>
        <taxon>Novosphingobium</taxon>
    </lineage>
</organism>
<protein>
    <submittedName>
        <fullName evidence="1">Uncharacterized protein</fullName>
    </submittedName>
</protein>
<evidence type="ECO:0000313" key="2">
    <source>
        <dbReference type="Proteomes" id="UP000562395"/>
    </source>
</evidence>
<gene>
    <name evidence="1" type="ORF">GGQ88_003759</name>
</gene>
<accession>A0A7W6EXK4</accession>
<keyword evidence="2" id="KW-1185">Reference proteome</keyword>
<proteinExistence type="predicted"/>